<keyword evidence="7" id="KW-1185">Reference proteome</keyword>
<keyword evidence="4" id="KW-0472">Membrane</keyword>
<dbReference type="SUPFAM" id="SSF50044">
    <property type="entry name" value="SH3-domain"/>
    <property type="match status" value="1"/>
</dbReference>
<dbReference type="PROSITE" id="PS50002">
    <property type="entry name" value="SH3"/>
    <property type="match status" value="1"/>
</dbReference>
<dbReference type="Gene3D" id="2.30.30.40">
    <property type="entry name" value="SH3 Domains"/>
    <property type="match status" value="1"/>
</dbReference>
<dbReference type="STRING" id="177199.A0A420YIF8"/>
<evidence type="ECO:0000313" key="7">
    <source>
        <dbReference type="Proteomes" id="UP000275385"/>
    </source>
</evidence>
<dbReference type="EMBL" id="QVQW01000008">
    <property type="protein sequence ID" value="RKU47664.1"/>
    <property type="molecule type" value="Genomic_DNA"/>
</dbReference>
<reference evidence="6 7" key="1">
    <citation type="submission" date="2018-08" db="EMBL/GenBank/DDBJ databases">
        <title>Draft genome of the lignicolous fungus Coniochaeta pulveracea.</title>
        <authorList>
            <person name="Borstlap C.J."/>
            <person name="De Witt R.N."/>
            <person name="Botha A."/>
            <person name="Volschenk H."/>
        </authorList>
    </citation>
    <scope>NUCLEOTIDE SEQUENCE [LARGE SCALE GENOMIC DNA]</scope>
    <source>
        <strain evidence="6 7">CAB683</strain>
    </source>
</reference>
<feature type="transmembrane region" description="Helical" evidence="4">
    <location>
        <begin position="183"/>
        <end position="204"/>
    </location>
</feature>
<feature type="compositionally biased region" description="Basic and acidic residues" evidence="3">
    <location>
        <begin position="213"/>
        <end position="233"/>
    </location>
</feature>
<feature type="compositionally biased region" description="Basic and acidic residues" evidence="3">
    <location>
        <begin position="381"/>
        <end position="392"/>
    </location>
</feature>
<keyword evidence="4" id="KW-0812">Transmembrane</keyword>
<dbReference type="CDD" id="cd11854">
    <property type="entry name" value="SH3_Fus1p"/>
    <property type="match status" value="1"/>
</dbReference>
<sequence>MPHHHRRHVHVHDKREQDVWDKVTSKMAGALKDAFSTVNKEVTPSTSYRTVYVTMTPSDWSGSILSTIHPTSVSTVAPPVKQTPTSIPTTTTLELAESSTAPKTTPSTTSATTLITSAKPTTSDLSEITSVSTDAVPTTLAVAPTTSTSLTTPHRQATDAATSTPTPTSDASKSEGTSGAAKAGIAIGILAGVLVAFLAIYFLFTRRKKQLEQEKRDMEEDEKRNGPFSDKHAIQAASSTPTTAAAAPRLSLRPGSQFSPNLNAHPDRRASRGANIAMTTQNSRNLPGNQNNNPENPFGNHAARTYTPIPEEETRPVSPMSVNASEVGTAITTNSPPRNAAKTDAAGNNSASVEAGAAAGVAVGLARQTSIQRRNAPKALDITRRASDRAKTPDVQGQIEGGGLTRKASLRKDTSAPQPLDLTMPRPLETVPASPAGTEFSFNSVAPGQNPGPSGSAAAIAAAGGPPQSTVHRVQLDFKPTMEDEMELRAGQLVRLLHEYDDGWALCIRLDRSQQGVVPRTCLSTRPVKPRPAPGGQRPGPPVNPNRGPGPMNGPPQAGPYGGPQYQRPGSAQSRRNSPTNGQYPRPGSAQSGRQTPTGGYPMERPRAASGAQGRPMSPASGQRPQSPGPRYQQARPQSPAGMNRPGPSPMKQQYTAPPQQAPVERKPVPGQAS</sequence>
<organism evidence="6 7">
    <name type="scientific">Coniochaeta pulveracea</name>
    <dbReference type="NCBI Taxonomy" id="177199"/>
    <lineage>
        <taxon>Eukaryota</taxon>
        <taxon>Fungi</taxon>
        <taxon>Dikarya</taxon>
        <taxon>Ascomycota</taxon>
        <taxon>Pezizomycotina</taxon>
        <taxon>Sordariomycetes</taxon>
        <taxon>Sordariomycetidae</taxon>
        <taxon>Coniochaetales</taxon>
        <taxon>Coniochaetaceae</taxon>
        <taxon>Coniochaeta</taxon>
    </lineage>
</organism>
<dbReference type="OrthoDB" id="5340910at2759"/>
<dbReference type="AlphaFoldDB" id="A0A420YIF8"/>
<keyword evidence="1 2" id="KW-0728">SH3 domain</keyword>
<feature type="compositionally biased region" description="Polar residues" evidence="3">
    <location>
        <begin position="571"/>
        <end position="598"/>
    </location>
</feature>
<dbReference type="Pfam" id="PF14604">
    <property type="entry name" value="SH3_9"/>
    <property type="match status" value="1"/>
</dbReference>
<feature type="compositionally biased region" description="Low complexity" evidence="3">
    <location>
        <begin position="451"/>
        <end position="467"/>
    </location>
</feature>
<feature type="compositionally biased region" description="Low complexity" evidence="3">
    <location>
        <begin position="282"/>
        <end position="300"/>
    </location>
</feature>
<feature type="region of interest" description="Disordered" evidence="3">
    <location>
        <begin position="281"/>
        <end position="302"/>
    </location>
</feature>
<dbReference type="SMART" id="SM00326">
    <property type="entry name" value="SH3"/>
    <property type="match status" value="1"/>
</dbReference>
<evidence type="ECO:0000256" key="4">
    <source>
        <dbReference type="SAM" id="Phobius"/>
    </source>
</evidence>
<dbReference type="InterPro" id="IPR035521">
    <property type="entry name" value="Fus1_SH3"/>
</dbReference>
<evidence type="ECO:0000256" key="2">
    <source>
        <dbReference type="PROSITE-ProRule" id="PRU00192"/>
    </source>
</evidence>
<dbReference type="InterPro" id="IPR001452">
    <property type="entry name" value="SH3_domain"/>
</dbReference>
<feature type="region of interest" description="Disordered" evidence="3">
    <location>
        <begin position="521"/>
        <end position="674"/>
    </location>
</feature>
<proteinExistence type="predicted"/>
<feature type="domain" description="SH3" evidence="5">
    <location>
        <begin position="467"/>
        <end position="528"/>
    </location>
</feature>
<feature type="compositionally biased region" description="Low complexity" evidence="3">
    <location>
        <begin position="142"/>
        <end position="171"/>
    </location>
</feature>
<keyword evidence="4" id="KW-1133">Transmembrane helix</keyword>
<feature type="region of interest" description="Disordered" evidence="3">
    <location>
        <begin position="213"/>
        <end position="247"/>
    </location>
</feature>
<name>A0A420YIF8_9PEZI</name>
<gene>
    <name evidence="6" type="ORF">DL546_008995</name>
</gene>
<feature type="compositionally biased region" description="Low complexity" evidence="3">
    <location>
        <begin position="236"/>
        <end position="247"/>
    </location>
</feature>
<comment type="caution">
    <text evidence="6">The sequence shown here is derived from an EMBL/GenBank/DDBJ whole genome shotgun (WGS) entry which is preliminary data.</text>
</comment>
<evidence type="ECO:0000259" key="5">
    <source>
        <dbReference type="PROSITE" id="PS50002"/>
    </source>
</evidence>
<accession>A0A420YIF8</accession>
<feature type="region of interest" description="Disordered" evidence="3">
    <location>
        <begin position="142"/>
        <end position="177"/>
    </location>
</feature>
<protein>
    <recommendedName>
        <fullName evidence="5">SH3 domain-containing protein</fullName>
    </recommendedName>
</protein>
<feature type="compositionally biased region" description="Low complexity" evidence="3">
    <location>
        <begin position="93"/>
        <end position="119"/>
    </location>
</feature>
<dbReference type="Proteomes" id="UP000275385">
    <property type="component" value="Unassembled WGS sequence"/>
</dbReference>
<evidence type="ECO:0000313" key="6">
    <source>
        <dbReference type="EMBL" id="RKU47664.1"/>
    </source>
</evidence>
<feature type="region of interest" description="Disordered" evidence="3">
    <location>
        <begin position="93"/>
        <end position="130"/>
    </location>
</feature>
<evidence type="ECO:0000256" key="1">
    <source>
        <dbReference type="ARBA" id="ARBA00022443"/>
    </source>
</evidence>
<feature type="compositionally biased region" description="Polar residues" evidence="3">
    <location>
        <begin position="120"/>
        <end position="130"/>
    </location>
</feature>
<feature type="region of interest" description="Disordered" evidence="3">
    <location>
        <begin position="376"/>
        <end position="469"/>
    </location>
</feature>
<dbReference type="InterPro" id="IPR036028">
    <property type="entry name" value="SH3-like_dom_sf"/>
</dbReference>
<evidence type="ECO:0000256" key="3">
    <source>
        <dbReference type="SAM" id="MobiDB-lite"/>
    </source>
</evidence>